<dbReference type="GO" id="GO:0030412">
    <property type="term" value="F:formimidoyltetrahydrofolate cyclodeaminase activity"/>
    <property type="evidence" value="ECO:0007669"/>
    <property type="project" value="UniProtKB-EC"/>
</dbReference>
<dbReference type="SMART" id="SM01222">
    <property type="entry name" value="FTCD_N"/>
    <property type="match status" value="1"/>
</dbReference>
<gene>
    <name evidence="22" type="primary">ftcD</name>
    <name evidence="22" type="ORF">IFJ97_02120</name>
</gene>
<dbReference type="Gene3D" id="3.30.990.10">
    <property type="entry name" value="Formiminotransferase, N-terminal subdomain"/>
    <property type="match status" value="1"/>
</dbReference>
<evidence type="ECO:0000256" key="18">
    <source>
        <dbReference type="ARBA" id="ARBA00025915"/>
    </source>
</evidence>
<keyword evidence="12" id="KW-0290">Folate-binding</keyword>
<dbReference type="EMBL" id="JACXWA010000033">
    <property type="protein sequence ID" value="MBD3870139.1"/>
    <property type="molecule type" value="Genomic_DNA"/>
</dbReference>
<keyword evidence="16" id="KW-0511">Multifunctional enzyme</keyword>
<evidence type="ECO:0000256" key="15">
    <source>
        <dbReference type="ARBA" id="ARBA00023239"/>
    </source>
</evidence>
<dbReference type="Gene3D" id="3.30.70.670">
    <property type="entry name" value="Formiminotransferase, C-terminal subdomain"/>
    <property type="match status" value="1"/>
</dbReference>
<keyword evidence="11" id="KW-0369">Histidine metabolism</keyword>
<feature type="domain" description="Formiminotransferase N-terminal subdomain" evidence="21">
    <location>
        <begin position="2"/>
        <end position="179"/>
    </location>
</feature>
<dbReference type="InterPro" id="IPR004227">
    <property type="entry name" value="Formiminotransferase_cat"/>
</dbReference>
<dbReference type="Proteomes" id="UP000598633">
    <property type="component" value="Unassembled WGS sequence"/>
</dbReference>
<keyword evidence="13" id="KW-0333">Golgi apparatus</keyword>
<dbReference type="EC" id="2.1.2.5" evidence="6"/>
<evidence type="ECO:0000256" key="19">
    <source>
        <dbReference type="ARBA" id="ARBA00030029"/>
    </source>
</evidence>
<evidence type="ECO:0000256" key="12">
    <source>
        <dbReference type="ARBA" id="ARBA00022954"/>
    </source>
</evidence>
<comment type="subunit">
    <text evidence="18">Homooctamer, including four polyglutamate binding sites. The subunits are arranged as a tetramer of dimers, and form a planar ring-shaped structure.</text>
</comment>
<comment type="caution">
    <text evidence="22">The sequence shown here is derived from an EMBL/GenBank/DDBJ whole genome shotgun (WGS) entry which is preliminary data.</text>
</comment>
<keyword evidence="14" id="KW-0206">Cytoskeleton</keyword>
<evidence type="ECO:0000256" key="8">
    <source>
        <dbReference type="ARBA" id="ARBA00017787"/>
    </source>
</evidence>
<name>A0A8J7CFZ2_9BACT</name>
<comment type="pathway">
    <text evidence="3">Amino-acid degradation; L-histidine degradation into L-glutamate; L-glutamate from N-formimidoyl-L-glutamate (transferase route): step 1/1.</text>
</comment>
<dbReference type="Gene3D" id="1.20.120.680">
    <property type="entry name" value="Formiminotetrahydrofolate cyclodeaminase monomer, up-and-down helical bundle"/>
    <property type="match status" value="1"/>
</dbReference>
<dbReference type="Pfam" id="PF04961">
    <property type="entry name" value="FTCD_C"/>
    <property type="match status" value="1"/>
</dbReference>
<dbReference type="GO" id="GO:0005542">
    <property type="term" value="F:folic acid binding"/>
    <property type="evidence" value="ECO:0007669"/>
    <property type="project" value="UniProtKB-KW"/>
</dbReference>
<dbReference type="FunFam" id="3.30.990.10:FF:000001">
    <property type="entry name" value="Formimidoyltransferase cyclodeaminase"/>
    <property type="match status" value="1"/>
</dbReference>
<evidence type="ECO:0000256" key="14">
    <source>
        <dbReference type="ARBA" id="ARBA00023212"/>
    </source>
</evidence>
<dbReference type="PANTHER" id="PTHR12234">
    <property type="entry name" value="FORMIMINOTRANSFERASE-CYCLODEAMINASE"/>
    <property type="match status" value="1"/>
</dbReference>
<keyword evidence="15" id="KW-0456">Lyase</keyword>
<feature type="domain" description="Formiminotransferase C-terminal subdomain" evidence="20">
    <location>
        <begin position="180"/>
        <end position="334"/>
    </location>
</feature>
<dbReference type="PANTHER" id="PTHR12234:SF0">
    <property type="entry name" value="FORMIMIDOYLTRANSFERASE-CYCLODEAMINASE"/>
    <property type="match status" value="1"/>
</dbReference>
<evidence type="ECO:0000256" key="1">
    <source>
        <dbReference type="ARBA" id="ARBA00004114"/>
    </source>
</evidence>
<comment type="similarity">
    <text evidence="4">In the N-terminal section; belongs to the formiminotransferase family.</text>
</comment>
<dbReference type="SUPFAM" id="SSF55116">
    <property type="entry name" value="Formiminotransferase domain of formiminotransferase-cyclodeaminase"/>
    <property type="match status" value="2"/>
</dbReference>
<reference evidence="22 23" key="1">
    <citation type="submission" date="2020-08" db="EMBL/GenBank/DDBJ databases">
        <title>Acidobacteriota in marine sediments use diverse sulfur dissimilation pathways.</title>
        <authorList>
            <person name="Wasmund K."/>
        </authorList>
    </citation>
    <scope>NUCLEOTIDE SEQUENCE [LARGE SCALE GENOMIC DNA]</scope>
    <source>
        <strain evidence="22">MAG AM3-A</strain>
    </source>
</reference>
<dbReference type="Pfam" id="PF02971">
    <property type="entry name" value="FTCD"/>
    <property type="match status" value="1"/>
</dbReference>
<evidence type="ECO:0000256" key="9">
    <source>
        <dbReference type="ARBA" id="ARBA00022490"/>
    </source>
</evidence>
<dbReference type="SUPFAM" id="SSF101262">
    <property type="entry name" value="Methenyltetrahydrofolate cyclohydrolase-like"/>
    <property type="match status" value="1"/>
</dbReference>
<sequence length="547" mass="58229">MKIVECVPNISEGRRPEIYNEVAGAAAAVAGVELLDVDPGFETNRTVITFVGEPDAVIEGAFQLVVAARRLIDMRDHHGAHGRMGAVDVCPFVPVAGVTMDDCVEFANRLGQRVGEELSLPVFLYEFAATRPERRSLADIRKGEYEALSTKLQSPDFTPDYGPADFVPEFGAMVIGARKFLVAYNVNLNVTDKRWANRVAFDVRENGRMVAGPDGKKVQQPGKLKAVRGLGWYIPEYGCAQVSMNLIDLDVTPVHTAFEACAESARERGLRATGSELVGLIPRGSILDAGRYYLARMNRSRGVPESDIVHAAAISLGLSEVSKFDPKEKIIEDILAPERPLASMTLQEFADETSRDSAAPGGGSVAALAGALGAALAAMVANLPHPKAAFAKAQNELEEVAVAAQTLKQRMLDAIDADTWSFQALMEANKVSGPDKENAVREATLGAARVPLEVAESCPEIVALCARAKDLGMSASASDAGVGAGMASAAALGAAMNVRINLQDLSDDPDAKAMLERADEAVRKTRQRAAEIEAEVWGSLGGDVSDL</sequence>
<comment type="similarity">
    <text evidence="5">In the C-terminal section; belongs to the cyclodeaminase/cyclohydrolase family.</text>
</comment>
<evidence type="ECO:0000256" key="5">
    <source>
        <dbReference type="ARBA" id="ARBA00010825"/>
    </source>
</evidence>
<dbReference type="GO" id="GO:0005814">
    <property type="term" value="C:centriole"/>
    <property type="evidence" value="ECO:0007669"/>
    <property type="project" value="UniProtKB-SubCell"/>
</dbReference>
<accession>A0A8J7CFZ2</accession>
<dbReference type="SMART" id="SM01221">
    <property type="entry name" value="FTCD"/>
    <property type="match status" value="1"/>
</dbReference>
<proteinExistence type="inferred from homology"/>
<evidence type="ECO:0000256" key="3">
    <source>
        <dbReference type="ARBA" id="ARBA00005082"/>
    </source>
</evidence>
<evidence type="ECO:0000256" key="7">
    <source>
        <dbReference type="ARBA" id="ARBA00012998"/>
    </source>
</evidence>
<evidence type="ECO:0000256" key="16">
    <source>
        <dbReference type="ARBA" id="ARBA00023268"/>
    </source>
</evidence>
<dbReference type="InterPro" id="IPR012886">
    <property type="entry name" value="Formiminotransferase_N"/>
</dbReference>
<dbReference type="GO" id="GO:0030409">
    <property type="term" value="F:glutamate formimidoyltransferase activity"/>
    <property type="evidence" value="ECO:0007669"/>
    <property type="project" value="UniProtKB-EC"/>
</dbReference>
<dbReference type="InterPro" id="IPR013802">
    <property type="entry name" value="Formiminotransferase_C"/>
</dbReference>
<dbReference type="AlphaFoldDB" id="A0A8J7CFZ2"/>
<evidence type="ECO:0000256" key="2">
    <source>
        <dbReference type="ARBA" id="ARBA00004555"/>
    </source>
</evidence>
<evidence type="ECO:0000259" key="21">
    <source>
        <dbReference type="SMART" id="SM01222"/>
    </source>
</evidence>
<evidence type="ECO:0000256" key="13">
    <source>
        <dbReference type="ARBA" id="ARBA00023034"/>
    </source>
</evidence>
<evidence type="ECO:0000313" key="22">
    <source>
        <dbReference type="EMBL" id="MBD3870139.1"/>
    </source>
</evidence>
<keyword evidence="10 22" id="KW-0808">Transferase</keyword>
<dbReference type="GO" id="GO:0019556">
    <property type="term" value="P:L-histidine catabolic process to glutamate and formamide"/>
    <property type="evidence" value="ECO:0007669"/>
    <property type="project" value="UniProtKB-UniPathway"/>
</dbReference>
<dbReference type="InterPro" id="IPR007044">
    <property type="entry name" value="Cyclodeamin/CycHdrlase"/>
</dbReference>
<evidence type="ECO:0000256" key="11">
    <source>
        <dbReference type="ARBA" id="ARBA00022808"/>
    </source>
</evidence>
<keyword evidence="9" id="KW-0963">Cytoplasm</keyword>
<comment type="subcellular location">
    <subcellularLocation>
        <location evidence="1">Cytoplasm</location>
        <location evidence="1">Cytoskeleton</location>
        <location evidence="1">Microtubule organizing center</location>
        <location evidence="1">Centrosome</location>
        <location evidence="1">Centriole</location>
    </subcellularLocation>
    <subcellularLocation>
        <location evidence="2">Golgi apparatus</location>
    </subcellularLocation>
</comment>
<dbReference type="GO" id="GO:0019557">
    <property type="term" value="P:L-histidine catabolic process to glutamate and formate"/>
    <property type="evidence" value="ECO:0007669"/>
    <property type="project" value="UniProtKB-UniPathway"/>
</dbReference>
<dbReference type="Pfam" id="PF07837">
    <property type="entry name" value="FTCD_N"/>
    <property type="match status" value="1"/>
</dbReference>
<evidence type="ECO:0000259" key="20">
    <source>
        <dbReference type="SMART" id="SM01221"/>
    </source>
</evidence>
<evidence type="ECO:0000256" key="6">
    <source>
        <dbReference type="ARBA" id="ARBA00012252"/>
    </source>
</evidence>
<dbReference type="InterPro" id="IPR037070">
    <property type="entry name" value="Formiminotransferase_C_sf"/>
</dbReference>
<dbReference type="InterPro" id="IPR036178">
    <property type="entry name" value="Formintransfe-cycloase-like_sf"/>
</dbReference>
<dbReference type="InterPro" id="IPR022384">
    <property type="entry name" value="FormiminoTrfase_cat_dom_sf"/>
</dbReference>
<dbReference type="InterPro" id="IPR051623">
    <property type="entry name" value="FTCD"/>
</dbReference>
<dbReference type="InterPro" id="IPR037064">
    <property type="entry name" value="Formiminotransferase_N_sf"/>
</dbReference>
<evidence type="ECO:0000256" key="17">
    <source>
        <dbReference type="ARBA" id="ARBA00025506"/>
    </source>
</evidence>
<protein>
    <recommendedName>
        <fullName evidence="8">Formimidoyltransferase-cyclodeaminase</fullName>
        <ecNumber evidence="6">2.1.2.5</ecNumber>
        <ecNumber evidence="7">4.3.1.4</ecNumber>
    </recommendedName>
    <alternativeName>
        <fullName evidence="19">Formiminotransferase-cyclodeaminase</fullName>
    </alternativeName>
</protein>
<evidence type="ECO:0000256" key="4">
    <source>
        <dbReference type="ARBA" id="ARBA00008297"/>
    </source>
</evidence>
<comment type="function">
    <text evidence="17">Folate-dependent enzyme, that displays both transferase and deaminase activity. Serves to channel one-carbon units from formiminoglutamate to the folate pool.</text>
</comment>
<evidence type="ECO:0000313" key="23">
    <source>
        <dbReference type="Proteomes" id="UP000598633"/>
    </source>
</evidence>
<organism evidence="22 23">
    <name type="scientific">Candidatus Sulfomarinibacter kjeldsenii</name>
    <dbReference type="NCBI Taxonomy" id="2885994"/>
    <lineage>
        <taxon>Bacteria</taxon>
        <taxon>Pseudomonadati</taxon>
        <taxon>Acidobacteriota</taxon>
        <taxon>Thermoanaerobaculia</taxon>
        <taxon>Thermoanaerobaculales</taxon>
        <taxon>Candidatus Sulfomarinibacteraceae</taxon>
        <taxon>Candidatus Sulfomarinibacter</taxon>
    </lineage>
</organism>
<evidence type="ECO:0000256" key="10">
    <source>
        <dbReference type="ARBA" id="ARBA00022679"/>
    </source>
</evidence>
<dbReference type="UniPathway" id="UPA00379">
    <property type="reaction ID" value="UER00555"/>
</dbReference>
<dbReference type="EC" id="4.3.1.4" evidence="7"/>
<dbReference type="NCBIfam" id="TIGR02024">
    <property type="entry name" value="FtcD"/>
    <property type="match status" value="1"/>
</dbReference>